<dbReference type="PANTHER" id="PTHR23416">
    <property type="entry name" value="SIALIC ACID SYNTHASE-RELATED"/>
    <property type="match status" value="1"/>
</dbReference>
<evidence type="ECO:0000256" key="1">
    <source>
        <dbReference type="ARBA" id="ARBA00007274"/>
    </source>
</evidence>
<keyword evidence="2 3" id="KW-0808">Transferase</keyword>
<comment type="similarity">
    <text evidence="1">Belongs to the transferase hexapeptide repeat family.</text>
</comment>
<accession>A0A6M1RZJ0</accession>
<evidence type="ECO:0000313" key="3">
    <source>
        <dbReference type="EMBL" id="NGO40182.1"/>
    </source>
</evidence>
<dbReference type="SUPFAM" id="SSF51161">
    <property type="entry name" value="Trimeric LpxA-like enzymes"/>
    <property type="match status" value="1"/>
</dbReference>
<evidence type="ECO:0000313" key="4">
    <source>
        <dbReference type="Proteomes" id="UP000477311"/>
    </source>
</evidence>
<dbReference type="EMBL" id="JAAKYA010000082">
    <property type="protein sequence ID" value="NGO40182.1"/>
    <property type="molecule type" value="Genomic_DNA"/>
</dbReference>
<dbReference type="InterPro" id="IPR001451">
    <property type="entry name" value="Hexapep"/>
</dbReference>
<dbReference type="InterPro" id="IPR051159">
    <property type="entry name" value="Hexapeptide_acetyltransf"/>
</dbReference>
<dbReference type="GO" id="GO:0008374">
    <property type="term" value="F:O-acyltransferase activity"/>
    <property type="evidence" value="ECO:0007669"/>
    <property type="project" value="TreeGrafter"/>
</dbReference>
<evidence type="ECO:0000256" key="2">
    <source>
        <dbReference type="ARBA" id="ARBA00022679"/>
    </source>
</evidence>
<dbReference type="GO" id="GO:0005829">
    <property type="term" value="C:cytosol"/>
    <property type="evidence" value="ECO:0007669"/>
    <property type="project" value="TreeGrafter"/>
</dbReference>
<dbReference type="Gene3D" id="2.160.10.10">
    <property type="entry name" value="Hexapeptide repeat proteins"/>
    <property type="match status" value="1"/>
</dbReference>
<organism evidence="3 4">
    <name type="scientific">Limisphaera ngatamarikiensis</name>
    <dbReference type="NCBI Taxonomy" id="1324935"/>
    <lineage>
        <taxon>Bacteria</taxon>
        <taxon>Pseudomonadati</taxon>
        <taxon>Verrucomicrobiota</taxon>
        <taxon>Verrucomicrobiia</taxon>
        <taxon>Limisphaerales</taxon>
        <taxon>Limisphaeraceae</taxon>
        <taxon>Limisphaera</taxon>
    </lineage>
</organism>
<dbReference type="Pfam" id="PF14602">
    <property type="entry name" value="Hexapep_2"/>
    <property type="match status" value="1"/>
</dbReference>
<sequence length="155" mass="16600">MPINLWIVNVFFQRILQINGSIPWQVHFTSRVTGNITIGRNVWKSFALSGGCYIQGINGVEIGDDTIFAPGVKIISANHDPRDYSRWIPAPPIRIGKRCWIGANAVILPGVQLGDDVIVGAGAVVTKSFPSGSVLVGVPARPLERGTAVTIRASG</sequence>
<protein>
    <submittedName>
        <fullName evidence="3">Acyltransferase</fullName>
    </submittedName>
</protein>
<gene>
    <name evidence="3" type="ORF">G4L39_12370</name>
</gene>
<dbReference type="PANTHER" id="PTHR23416:SF23">
    <property type="entry name" value="ACETYLTRANSFERASE C18B11.09C-RELATED"/>
    <property type="match status" value="1"/>
</dbReference>
<proteinExistence type="inferred from homology"/>
<dbReference type="AlphaFoldDB" id="A0A6M1RZJ0"/>
<comment type="caution">
    <text evidence="3">The sequence shown here is derived from an EMBL/GenBank/DDBJ whole genome shotgun (WGS) entry which is preliminary data.</text>
</comment>
<name>A0A6M1RZJ0_9BACT</name>
<dbReference type="RefSeq" id="WP_165108512.1">
    <property type="nucleotide sequence ID" value="NZ_JAAKYA010000082.1"/>
</dbReference>
<keyword evidence="4" id="KW-1185">Reference proteome</keyword>
<reference evidence="3 4" key="1">
    <citation type="submission" date="2020-02" db="EMBL/GenBank/DDBJ databases">
        <title>Draft genome sequence of Limisphaera ngatamarikiensis NGM72.4T, a thermophilic Verrucomicrobia grouped in subdivision 3.</title>
        <authorList>
            <person name="Carere C.R."/>
            <person name="Steen J."/>
            <person name="Hugenholtz P."/>
            <person name="Stott M.B."/>
        </authorList>
    </citation>
    <scope>NUCLEOTIDE SEQUENCE [LARGE SCALE GENOMIC DNA]</scope>
    <source>
        <strain evidence="3 4">NGM72.4</strain>
    </source>
</reference>
<dbReference type="Proteomes" id="UP000477311">
    <property type="component" value="Unassembled WGS sequence"/>
</dbReference>
<dbReference type="InterPro" id="IPR011004">
    <property type="entry name" value="Trimer_LpxA-like_sf"/>
</dbReference>
<keyword evidence="3" id="KW-0012">Acyltransferase</keyword>